<keyword evidence="6" id="KW-0460">Magnesium</keyword>
<dbReference type="PANTHER" id="PTHR12001">
    <property type="entry name" value="GERANYLGERANYL PYROPHOSPHATE SYNTHASE"/>
    <property type="match status" value="1"/>
</dbReference>
<evidence type="ECO:0000256" key="3">
    <source>
        <dbReference type="ARBA" id="ARBA00006706"/>
    </source>
</evidence>
<dbReference type="HOGENOM" id="CLU_014015_2_3_11"/>
<evidence type="ECO:0000256" key="5">
    <source>
        <dbReference type="ARBA" id="ARBA00022723"/>
    </source>
</evidence>
<dbReference type="Pfam" id="PF00348">
    <property type="entry name" value="polyprenyl_synt"/>
    <property type="match status" value="1"/>
</dbReference>
<dbReference type="Proteomes" id="UP000000545">
    <property type="component" value="Chromosome"/>
</dbReference>
<dbReference type="eggNOG" id="COG0142">
    <property type="taxonomic scope" value="Bacteria"/>
</dbReference>
<proteinExistence type="inferred from homology"/>
<gene>
    <name evidence="9" type="ordered locus">jk1863</name>
</gene>
<comment type="cofactor">
    <cofactor evidence="1">
        <name>Mg(2+)</name>
        <dbReference type="ChEBI" id="CHEBI:18420"/>
    </cofactor>
</comment>
<dbReference type="Gene3D" id="1.10.600.10">
    <property type="entry name" value="Farnesyl Diphosphate Synthase"/>
    <property type="match status" value="1"/>
</dbReference>
<evidence type="ECO:0000256" key="1">
    <source>
        <dbReference type="ARBA" id="ARBA00001946"/>
    </source>
</evidence>
<dbReference type="PROSITE" id="PS00444">
    <property type="entry name" value="POLYPRENYL_SYNTHASE_2"/>
    <property type="match status" value="1"/>
</dbReference>
<dbReference type="SUPFAM" id="SSF48576">
    <property type="entry name" value="Terpenoid synthases"/>
    <property type="match status" value="1"/>
</dbReference>
<comment type="similarity">
    <text evidence="3 7">Belongs to the FPP/GGPP synthase family.</text>
</comment>
<dbReference type="GO" id="GO:0046872">
    <property type="term" value="F:metal ion binding"/>
    <property type="evidence" value="ECO:0007669"/>
    <property type="project" value="UniProtKB-KW"/>
</dbReference>
<protein>
    <submittedName>
        <fullName evidence="9">Putative polyprenyl diphosphate synthase</fullName>
    </submittedName>
</protein>
<dbReference type="SFLD" id="SFLDG01017">
    <property type="entry name" value="Polyprenyl_Transferase_Like"/>
    <property type="match status" value="1"/>
</dbReference>
<dbReference type="SFLD" id="SFLDS00005">
    <property type="entry name" value="Isoprenoid_Synthase_Type_I"/>
    <property type="match status" value="1"/>
</dbReference>
<evidence type="ECO:0000256" key="7">
    <source>
        <dbReference type="RuleBase" id="RU004466"/>
    </source>
</evidence>
<accession>Q4JT14</accession>
<dbReference type="GO" id="GO:0004659">
    <property type="term" value="F:prenyltransferase activity"/>
    <property type="evidence" value="ECO:0007669"/>
    <property type="project" value="InterPro"/>
</dbReference>
<feature type="region of interest" description="Disordered" evidence="8">
    <location>
        <begin position="1"/>
        <end position="26"/>
    </location>
</feature>
<keyword evidence="10" id="KW-1185">Reference proteome</keyword>
<dbReference type="InterPro" id="IPR000092">
    <property type="entry name" value="Polyprenyl_synt"/>
</dbReference>
<dbReference type="InterPro" id="IPR008949">
    <property type="entry name" value="Isoprenoid_synthase_dom_sf"/>
</dbReference>
<dbReference type="EMBL" id="CR931997">
    <property type="protein sequence ID" value="CAI38043.1"/>
    <property type="molecule type" value="Genomic_DNA"/>
</dbReference>
<evidence type="ECO:0000256" key="4">
    <source>
        <dbReference type="ARBA" id="ARBA00022679"/>
    </source>
</evidence>
<dbReference type="STRING" id="306537.jk1863"/>
<reference evidence="9 10" key="1">
    <citation type="journal article" date="2005" name="J. Bacteriol.">
        <title>Complete genome sequence and analysis of the multiresistant nosocomial pathogen Corynebacterium jeikeium K411, a lipid-requiring bacterium of the human skin flora.</title>
        <authorList>
            <person name="Tauch A."/>
            <person name="Kaiser O."/>
            <person name="Hain T."/>
            <person name="Goesmann A."/>
            <person name="Weisshaar B."/>
            <person name="Albersmeier A."/>
            <person name="Bekel T."/>
            <person name="Bischoff N."/>
            <person name="Brune I."/>
            <person name="Chakraborty T."/>
            <person name="Kalinowski J."/>
            <person name="Meyer F."/>
            <person name="Rupp O."/>
            <person name="Schneiker S."/>
            <person name="Viehoever P."/>
            <person name="Puehler A."/>
        </authorList>
    </citation>
    <scope>NUCLEOTIDE SEQUENCE [LARGE SCALE GENOMIC DNA]</scope>
    <source>
        <strain evidence="9 10">K411</strain>
    </source>
</reference>
<evidence type="ECO:0000313" key="9">
    <source>
        <dbReference type="EMBL" id="CAI38043.1"/>
    </source>
</evidence>
<dbReference type="CDD" id="cd00685">
    <property type="entry name" value="Trans_IPPS_HT"/>
    <property type="match status" value="1"/>
</dbReference>
<dbReference type="GO" id="GO:0008299">
    <property type="term" value="P:isoprenoid biosynthetic process"/>
    <property type="evidence" value="ECO:0007669"/>
    <property type="project" value="InterPro"/>
</dbReference>
<name>Q4JT14_CORJK</name>
<evidence type="ECO:0000256" key="6">
    <source>
        <dbReference type="ARBA" id="ARBA00022842"/>
    </source>
</evidence>
<keyword evidence="4 7" id="KW-0808">Transferase</keyword>
<dbReference type="PANTHER" id="PTHR12001:SF69">
    <property type="entry name" value="ALL TRANS-POLYPRENYL-DIPHOSPHATE SYNTHASE PDSS1"/>
    <property type="match status" value="1"/>
</dbReference>
<evidence type="ECO:0000256" key="2">
    <source>
        <dbReference type="ARBA" id="ARBA00005128"/>
    </source>
</evidence>
<sequence>MKNACAVQEEKSRLTTDMPSATPRKPALPDVGDAQLNEALGQSMQQVEQLLKDRLSVGESFLTDKISHLFEAGGKRFRVMFALLAAHYGEKPTAQEVHEAAAVVELTHLATLYHDDVMDESDQRRGAESANKRWNNSVAILAGDYLFAIASEIMATLGAQTVQHFAETFQELVTGQMRETIGARDGEDEIEHYLTVIQEKTGVLIASAGWLGALHSGASEEHREALFRFGRNVGQIFQIVDDIIDIWADPEVSGKQPGTDLREGVFTLPVLYAMQQDDATGARLREILTGPVTDDALVDEALELIRGSEGREKSFEVVQRYRQYGEDELAKLPENQVTQALRHLMDFALERLG</sequence>
<evidence type="ECO:0000256" key="8">
    <source>
        <dbReference type="SAM" id="MobiDB-lite"/>
    </source>
</evidence>
<dbReference type="InterPro" id="IPR033749">
    <property type="entry name" value="Polyprenyl_synt_CS"/>
</dbReference>
<keyword evidence="5" id="KW-0479">Metal-binding</keyword>
<organism evidence="9 10">
    <name type="scientific">Corynebacterium jeikeium (strain K411)</name>
    <dbReference type="NCBI Taxonomy" id="306537"/>
    <lineage>
        <taxon>Bacteria</taxon>
        <taxon>Bacillati</taxon>
        <taxon>Actinomycetota</taxon>
        <taxon>Actinomycetes</taxon>
        <taxon>Mycobacteriales</taxon>
        <taxon>Corynebacteriaceae</taxon>
        <taxon>Corynebacterium</taxon>
    </lineage>
</organism>
<dbReference type="KEGG" id="cjk:jk1863"/>
<dbReference type="AlphaFoldDB" id="Q4JT14"/>
<evidence type="ECO:0000313" key="10">
    <source>
        <dbReference type="Proteomes" id="UP000000545"/>
    </source>
</evidence>
<comment type="pathway">
    <text evidence="2">Isoprenoid biosynthesis.</text>
</comment>